<dbReference type="Pfam" id="PF00571">
    <property type="entry name" value="CBS"/>
    <property type="match status" value="2"/>
</dbReference>
<dbReference type="RefSeq" id="WP_106012925.1">
    <property type="nucleotide sequence ID" value="NZ_CP027226.1"/>
</dbReference>
<evidence type="ECO:0000256" key="12">
    <source>
        <dbReference type="SAM" id="Phobius"/>
    </source>
</evidence>
<feature type="domain" description="CBS" evidence="13">
    <location>
        <begin position="250"/>
        <end position="309"/>
    </location>
</feature>
<keyword evidence="11" id="KW-0175">Coiled coil</keyword>
<comment type="subcellular location">
    <subcellularLocation>
        <location evidence="1">Cell membrane</location>
        <topology evidence="1">Multi-pass membrane protein</topology>
    </subcellularLocation>
</comment>
<reference evidence="16" key="1">
    <citation type="submission" date="2018-02" db="EMBL/GenBank/DDBJ databases">
        <authorList>
            <person name="Holder M.E."/>
            <person name="Ajami N.J."/>
            <person name="Petrosino J.F."/>
        </authorList>
    </citation>
    <scope>NUCLEOTIDE SEQUENCE [LARGE SCALE GENOMIC DNA]</scope>
    <source>
        <strain evidence="16">CCUG 47711</strain>
    </source>
</reference>
<evidence type="ECO:0000313" key="16">
    <source>
        <dbReference type="Proteomes" id="UP000237947"/>
    </source>
</evidence>
<dbReference type="InterPro" id="IPR046342">
    <property type="entry name" value="CBS_dom_sf"/>
</dbReference>
<evidence type="ECO:0000259" key="13">
    <source>
        <dbReference type="PROSITE" id="PS51371"/>
    </source>
</evidence>
<keyword evidence="16" id="KW-1185">Reference proteome</keyword>
<protein>
    <submittedName>
        <fullName evidence="15">HlyC/CorC family transporter</fullName>
    </submittedName>
</protein>
<dbReference type="PROSITE" id="PS51846">
    <property type="entry name" value="CNNM"/>
    <property type="match status" value="1"/>
</dbReference>
<evidence type="ECO:0000256" key="9">
    <source>
        <dbReference type="PROSITE-ProRule" id="PRU00703"/>
    </source>
</evidence>
<feature type="transmembrane region" description="Helical" evidence="12">
    <location>
        <begin position="129"/>
        <end position="153"/>
    </location>
</feature>
<evidence type="ECO:0000256" key="1">
    <source>
        <dbReference type="ARBA" id="ARBA00004651"/>
    </source>
</evidence>
<evidence type="ECO:0000313" key="15">
    <source>
        <dbReference type="EMBL" id="AVM42977.1"/>
    </source>
</evidence>
<dbReference type="Pfam" id="PF03471">
    <property type="entry name" value="CorC_HlyC"/>
    <property type="match status" value="1"/>
</dbReference>
<dbReference type="SMART" id="SM01091">
    <property type="entry name" value="CorC_HlyC"/>
    <property type="match status" value="1"/>
</dbReference>
<dbReference type="SMART" id="SM00116">
    <property type="entry name" value="CBS"/>
    <property type="match status" value="2"/>
</dbReference>
<proteinExistence type="inferred from homology"/>
<dbReference type="InterPro" id="IPR016169">
    <property type="entry name" value="FAD-bd_PCMH_sub2"/>
</dbReference>
<evidence type="ECO:0000256" key="7">
    <source>
        <dbReference type="ARBA" id="ARBA00023122"/>
    </source>
</evidence>
<dbReference type="InterPro" id="IPR051676">
    <property type="entry name" value="UPF0053_domain"/>
</dbReference>
<dbReference type="Pfam" id="PF01595">
    <property type="entry name" value="CNNM"/>
    <property type="match status" value="1"/>
</dbReference>
<dbReference type="InterPro" id="IPR044751">
    <property type="entry name" value="Ion_transp-like_CBS"/>
</dbReference>
<feature type="transmembrane region" description="Helical" evidence="12">
    <location>
        <begin position="88"/>
        <end position="109"/>
    </location>
</feature>
<feature type="transmembrane region" description="Helical" evidence="12">
    <location>
        <begin position="165"/>
        <end position="187"/>
    </location>
</feature>
<accession>A0A2S0KPN6</accession>
<evidence type="ECO:0000256" key="6">
    <source>
        <dbReference type="ARBA" id="ARBA00022989"/>
    </source>
</evidence>
<feature type="coiled-coil region" evidence="11">
    <location>
        <begin position="485"/>
        <end position="519"/>
    </location>
</feature>
<feature type="domain" description="CNNM transmembrane" evidence="14">
    <location>
        <begin position="30"/>
        <end position="233"/>
    </location>
</feature>
<dbReference type="GO" id="GO:0050660">
    <property type="term" value="F:flavin adenine dinucleotide binding"/>
    <property type="evidence" value="ECO:0007669"/>
    <property type="project" value="InterPro"/>
</dbReference>
<dbReference type="PANTHER" id="PTHR43099:SF2">
    <property type="entry name" value="UPF0053 PROTEIN YRKA"/>
    <property type="match status" value="1"/>
</dbReference>
<dbReference type="InterPro" id="IPR002550">
    <property type="entry name" value="CNNM"/>
</dbReference>
<dbReference type="Proteomes" id="UP000237947">
    <property type="component" value="Chromosome"/>
</dbReference>
<dbReference type="AlphaFoldDB" id="A0A2S0KPN6"/>
<organism evidence="15 16">
    <name type="scientific">Fastidiosipila sanguinis</name>
    <dbReference type="NCBI Taxonomy" id="236753"/>
    <lineage>
        <taxon>Bacteria</taxon>
        <taxon>Bacillati</taxon>
        <taxon>Bacillota</taxon>
        <taxon>Clostridia</taxon>
        <taxon>Eubacteriales</taxon>
        <taxon>Oscillospiraceae</taxon>
        <taxon>Fastidiosipila</taxon>
    </lineage>
</organism>
<dbReference type="FunFam" id="3.10.580.10:FF:000002">
    <property type="entry name" value="Magnesium/cobalt efflux protein CorC"/>
    <property type="match status" value="1"/>
</dbReference>
<dbReference type="InterPro" id="IPR000644">
    <property type="entry name" value="CBS_dom"/>
</dbReference>
<gene>
    <name evidence="15" type="ORF">C5Q98_07035</name>
</gene>
<feature type="transmembrane region" description="Helical" evidence="12">
    <location>
        <begin position="34"/>
        <end position="53"/>
    </location>
</feature>
<keyword evidence="8 10" id="KW-0472">Membrane</keyword>
<dbReference type="SUPFAM" id="SSF56176">
    <property type="entry name" value="FAD-binding/transporter-associated domain-like"/>
    <property type="match status" value="1"/>
</dbReference>
<evidence type="ECO:0000256" key="8">
    <source>
        <dbReference type="ARBA" id="ARBA00023136"/>
    </source>
</evidence>
<evidence type="ECO:0000256" key="4">
    <source>
        <dbReference type="ARBA" id="ARBA00022692"/>
    </source>
</evidence>
<dbReference type="PROSITE" id="PS51371">
    <property type="entry name" value="CBS"/>
    <property type="match status" value="2"/>
</dbReference>
<dbReference type="Gene3D" id="3.10.580.10">
    <property type="entry name" value="CBS-domain"/>
    <property type="match status" value="1"/>
</dbReference>
<evidence type="ECO:0000259" key="14">
    <source>
        <dbReference type="PROSITE" id="PS51846"/>
    </source>
</evidence>
<evidence type="ECO:0000256" key="5">
    <source>
        <dbReference type="ARBA" id="ARBA00022737"/>
    </source>
</evidence>
<dbReference type="Gene3D" id="3.30.465.10">
    <property type="match status" value="1"/>
</dbReference>
<dbReference type="CDD" id="cd04590">
    <property type="entry name" value="CBS_pair_CorC_HlyC_assoc"/>
    <property type="match status" value="1"/>
</dbReference>
<keyword evidence="3" id="KW-1003">Cell membrane</keyword>
<keyword evidence="4 10" id="KW-0812">Transmembrane</keyword>
<dbReference type="SUPFAM" id="SSF54631">
    <property type="entry name" value="CBS-domain pair"/>
    <property type="match status" value="1"/>
</dbReference>
<dbReference type="EMBL" id="CP027226">
    <property type="protein sequence ID" value="AVM42977.1"/>
    <property type="molecule type" value="Genomic_DNA"/>
</dbReference>
<dbReference type="InterPro" id="IPR036318">
    <property type="entry name" value="FAD-bd_PCMH-like_sf"/>
</dbReference>
<evidence type="ECO:0000256" key="3">
    <source>
        <dbReference type="ARBA" id="ARBA00022475"/>
    </source>
</evidence>
<name>A0A2S0KPN6_9FIRM</name>
<keyword evidence="7 9" id="KW-0129">CBS domain</keyword>
<comment type="similarity">
    <text evidence="2">Belongs to the UPF0053 family.</text>
</comment>
<keyword evidence="5" id="KW-0677">Repeat</keyword>
<dbReference type="PANTHER" id="PTHR43099">
    <property type="entry name" value="UPF0053 PROTEIN YRKA"/>
    <property type="match status" value="1"/>
</dbReference>
<evidence type="ECO:0000256" key="10">
    <source>
        <dbReference type="PROSITE-ProRule" id="PRU01193"/>
    </source>
</evidence>
<feature type="domain" description="CBS" evidence="13">
    <location>
        <begin position="329"/>
        <end position="386"/>
    </location>
</feature>
<dbReference type="OrthoDB" id="9798188at2"/>
<sequence>MEDPWLCSLIDLPSKLGVFAQTGTTSTVVNGKNIWGELLVVFILLLVNGFFAASEMAVVSANDNKILGEAERGNKKAKLLLRFIEDSGNFLSVIQVGITFAGFLSSSFAGESFAGRLAELIQPNGPSDFVYTLSLILVTLIISFLSIVVGEMVPKQIALANPEKYALSVVSILRGIELVFKPITWLINRSVNVILRLFKIDPEANQDVASEEEIRMILDQGKRSGSILDTESEMIVNIFDFDDKEVSEIMTHRTNVFALDIDLTLEEVINEVVHEKYSRIPVYEDDIDNIIGTLHLKDLLYFLTTNNDPNNNDQFSNSELSDNFDFRKIIRQAYWVPESKHTNELLQEMQNNHVSIAVVVDEYGGTAGIVTIEDLLEEIVGNIQDEYDEEDFGIHKVGKNKYQVSGMATPEEIMRVLPQAYFPDDSEEKDYDYDTIAGLILALLGKIPDDDEEVEVAYKNMIFRVLSMDDKRIDKIELEITSSARKYLEVERRREEEEKIRAEEEREKLRQELYDVKSSDRDEDIFDDLDFDAEQD</sequence>
<evidence type="ECO:0000256" key="2">
    <source>
        <dbReference type="ARBA" id="ARBA00006337"/>
    </source>
</evidence>
<evidence type="ECO:0000256" key="11">
    <source>
        <dbReference type="SAM" id="Coils"/>
    </source>
</evidence>
<keyword evidence="6 10" id="KW-1133">Transmembrane helix</keyword>
<dbReference type="KEGG" id="fsa:C5Q98_07035"/>
<dbReference type="GO" id="GO:0005886">
    <property type="term" value="C:plasma membrane"/>
    <property type="evidence" value="ECO:0007669"/>
    <property type="project" value="UniProtKB-SubCell"/>
</dbReference>
<dbReference type="InterPro" id="IPR005170">
    <property type="entry name" value="Transptr-assoc_dom"/>
</dbReference>